<dbReference type="InterPro" id="IPR037546">
    <property type="entry name" value="SAC51-like"/>
</dbReference>
<accession>A0A9Q0KSU0</accession>
<evidence type="ECO:0000313" key="3">
    <source>
        <dbReference type="Proteomes" id="UP001141806"/>
    </source>
</evidence>
<feature type="region of interest" description="Disordered" evidence="1">
    <location>
        <begin position="212"/>
        <end position="246"/>
    </location>
</feature>
<feature type="compositionally biased region" description="Low complexity" evidence="1">
    <location>
        <begin position="228"/>
        <end position="243"/>
    </location>
</feature>
<dbReference type="OrthoDB" id="1921805at2759"/>
<dbReference type="Proteomes" id="UP001141806">
    <property type="component" value="Unassembled WGS sequence"/>
</dbReference>
<organism evidence="2 3">
    <name type="scientific">Protea cynaroides</name>
    <dbReference type="NCBI Taxonomy" id="273540"/>
    <lineage>
        <taxon>Eukaryota</taxon>
        <taxon>Viridiplantae</taxon>
        <taxon>Streptophyta</taxon>
        <taxon>Embryophyta</taxon>
        <taxon>Tracheophyta</taxon>
        <taxon>Spermatophyta</taxon>
        <taxon>Magnoliopsida</taxon>
        <taxon>Proteales</taxon>
        <taxon>Proteaceae</taxon>
        <taxon>Protea</taxon>
    </lineage>
</organism>
<proteinExistence type="predicted"/>
<evidence type="ECO:0000313" key="2">
    <source>
        <dbReference type="EMBL" id="KAJ4976070.1"/>
    </source>
</evidence>
<name>A0A9Q0KSU0_9MAGN</name>
<sequence length="320" mass="35633">MRCRSNGLKIIPNTRKVFFQEVCTLGGFLPCHTVKLLLLCEIPLLCEGFNHLVLRIIAYCQLMQVCQAEYFRQLLKPVTPPVSDQQTCHQQVLPPLAYHIGGSCMRDGSMAPGLGVTLPAATKHLTTLHGVELQPLEVCPKNFIVFDRTVNKSRIMFHPGLAHKFSCLGPNIQSTYIENEREKNDEDKENIGSFSSLKEDTEDIDALLSLEEEGQEDGDEISTARTLGSCGSTSSDSCSNYGSKPSKQRLSSVQKFCSGSSSCNGERKRLRMKKMIPQVTKGGSEKAWCRRFEDVKKCLETEIMGHAYMVLSLPHQPTNS</sequence>
<keyword evidence="3" id="KW-1185">Reference proteome</keyword>
<comment type="caution">
    <text evidence="2">The sequence shown here is derived from an EMBL/GenBank/DDBJ whole genome shotgun (WGS) entry which is preliminary data.</text>
</comment>
<evidence type="ECO:0000256" key="1">
    <source>
        <dbReference type="SAM" id="MobiDB-lite"/>
    </source>
</evidence>
<dbReference type="PANTHER" id="PTHR36066:SF11">
    <property type="entry name" value="TRANSCRIPTION FACTOR BHLH144"/>
    <property type="match status" value="1"/>
</dbReference>
<protein>
    <submittedName>
        <fullName evidence="2">Uncharacterized protein</fullName>
    </submittedName>
</protein>
<gene>
    <name evidence="2" type="ORF">NE237_001176</name>
</gene>
<dbReference type="PANTHER" id="PTHR36066">
    <property type="entry name" value="TRANSCRIPTION FACTOR BHLH145"/>
    <property type="match status" value="1"/>
</dbReference>
<dbReference type="AlphaFoldDB" id="A0A9Q0KSU0"/>
<dbReference type="EMBL" id="JAMYWD010000003">
    <property type="protein sequence ID" value="KAJ4976070.1"/>
    <property type="molecule type" value="Genomic_DNA"/>
</dbReference>
<reference evidence="2" key="1">
    <citation type="journal article" date="2023" name="Plant J.">
        <title>The genome of the king protea, Protea cynaroides.</title>
        <authorList>
            <person name="Chang J."/>
            <person name="Duong T.A."/>
            <person name="Schoeman C."/>
            <person name="Ma X."/>
            <person name="Roodt D."/>
            <person name="Barker N."/>
            <person name="Li Z."/>
            <person name="Van de Peer Y."/>
            <person name="Mizrachi E."/>
        </authorList>
    </citation>
    <scope>NUCLEOTIDE SEQUENCE</scope>
    <source>
        <tissue evidence="2">Young leaves</tissue>
    </source>
</reference>